<dbReference type="PANTHER" id="PTHR21022:SF19">
    <property type="entry name" value="PREPHENATE DEHYDRATASE-RELATED"/>
    <property type="match status" value="1"/>
</dbReference>
<feature type="domain" description="Prephenate dehydratase" evidence="11">
    <location>
        <begin position="3"/>
        <end position="186"/>
    </location>
</feature>
<keyword evidence="4 10" id="KW-0028">Amino-acid biosynthesis</keyword>
<dbReference type="Pfam" id="PF01842">
    <property type="entry name" value="ACT"/>
    <property type="match status" value="1"/>
</dbReference>
<dbReference type="Gene3D" id="3.30.70.260">
    <property type="match status" value="1"/>
</dbReference>
<dbReference type="NCBIfam" id="NF008865">
    <property type="entry name" value="PRK11898.1"/>
    <property type="match status" value="1"/>
</dbReference>
<sequence>MTTVTFLGPAGTFTEAALLDMAGLAPLAGAGLDPVPVDSPAAALGAVRRGAADYACVAIESSVDGPVTSTFDALTAGPELQIYRETEIDVAFSILVRPGADSAAVRSFAAHPVALPQVRQWLDAHLPGVELHHASSNAAAAHRVAEGAIDACAAPARAGELLGLAELAADVADVRGARTRFVLVGRPGPVPARTGRDRTGVSFTLPNRPGTLLDALTEFAVREVNLSRIESRPTREAMGAYRFHVDIIGHLADAPVRGALAALHRRAEDLRFLGSWPAHAPGPADAPPPDVTESLAWVDALADGGRR</sequence>
<dbReference type="CDD" id="cd13632">
    <property type="entry name" value="PBP2_Aa-PDT_like"/>
    <property type="match status" value="1"/>
</dbReference>
<dbReference type="Gene3D" id="3.40.190.10">
    <property type="entry name" value="Periplasmic binding protein-like II"/>
    <property type="match status" value="2"/>
</dbReference>
<evidence type="ECO:0000256" key="1">
    <source>
        <dbReference type="ARBA" id="ARBA00004741"/>
    </source>
</evidence>
<dbReference type="PROSITE" id="PS51171">
    <property type="entry name" value="PREPHENATE_DEHYDR_3"/>
    <property type="match status" value="1"/>
</dbReference>
<evidence type="ECO:0000256" key="8">
    <source>
        <dbReference type="ARBA" id="ARBA00047848"/>
    </source>
</evidence>
<proteinExistence type="predicted"/>
<dbReference type="InterPro" id="IPR045865">
    <property type="entry name" value="ACT-like_dom_sf"/>
</dbReference>
<dbReference type="InterPro" id="IPR018528">
    <property type="entry name" value="Preph_deHydtase_CS"/>
</dbReference>
<protein>
    <recommendedName>
        <fullName evidence="3 10">Prephenate dehydratase</fullName>
        <shortName evidence="10">PDT</shortName>
        <ecNumber evidence="2 10">4.2.1.51</ecNumber>
    </recommendedName>
</protein>
<evidence type="ECO:0000259" key="11">
    <source>
        <dbReference type="PROSITE" id="PS51171"/>
    </source>
</evidence>
<keyword evidence="6 10" id="KW-0584">Phenylalanine biosynthesis</keyword>
<keyword evidence="14" id="KW-1185">Reference proteome</keyword>
<evidence type="ECO:0000256" key="6">
    <source>
        <dbReference type="ARBA" id="ARBA00023222"/>
    </source>
</evidence>
<dbReference type="EMBL" id="CP009248">
    <property type="protein sequence ID" value="APT91525.1"/>
    <property type="molecule type" value="Genomic_DNA"/>
</dbReference>
<dbReference type="GO" id="GO:0005737">
    <property type="term" value="C:cytoplasm"/>
    <property type="evidence" value="ECO:0007669"/>
    <property type="project" value="TreeGrafter"/>
</dbReference>
<keyword evidence="5 10" id="KW-0057">Aromatic amino acid biosynthesis</keyword>
<name>A0A1L7D059_9CORY</name>
<evidence type="ECO:0000256" key="7">
    <source>
        <dbReference type="ARBA" id="ARBA00023239"/>
    </source>
</evidence>
<dbReference type="AlphaFoldDB" id="A0A1L7D059"/>
<dbReference type="FunFam" id="3.30.70.260:FF:000012">
    <property type="entry name" value="Prephenate dehydratase"/>
    <property type="match status" value="1"/>
</dbReference>
<dbReference type="InterPro" id="IPR001086">
    <property type="entry name" value="Preph_deHydtase"/>
</dbReference>
<keyword evidence="7 10" id="KW-0456">Lyase</keyword>
<dbReference type="EC" id="4.2.1.51" evidence="2 10"/>
<evidence type="ECO:0000256" key="5">
    <source>
        <dbReference type="ARBA" id="ARBA00023141"/>
    </source>
</evidence>
<dbReference type="OrthoDB" id="9802281at2"/>
<dbReference type="UniPathway" id="UPA00121">
    <property type="reaction ID" value="UER00345"/>
</dbReference>
<dbReference type="InterPro" id="IPR002912">
    <property type="entry name" value="ACT_dom"/>
</dbReference>
<dbReference type="InterPro" id="IPR008242">
    <property type="entry name" value="Chor_mutase/pphenate_deHydtase"/>
</dbReference>
<dbReference type="PROSITE" id="PS00858">
    <property type="entry name" value="PREPHENATE_DEHYDR_2"/>
    <property type="match status" value="1"/>
</dbReference>
<evidence type="ECO:0000256" key="3">
    <source>
        <dbReference type="ARBA" id="ARBA00021872"/>
    </source>
</evidence>
<evidence type="ECO:0000256" key="10">
    <source>
        <dbReference type="RuleBase" id="RU361254"/>
    </source>
</evidence>
<dbReference type="SUPFAM" id="SSF53850">
    <property type="entry name" value="Periplasmic binding protein-like II"/>
    <property type="match status" value="1"/>
</dbReference>
<comment type="pathway">
    <text evidence="1 10">Amino-acid biosynthesis; L-phenylalanine biosynthesis; phenylpyruvate from prephenate: step 1/1.</text>
</comment>
<reference evidence="13 14" key="1">
    <citation type="submission" date="2014-08" db="EMBL/GenBank/DDBJ databases">
        <title>Complete genome sequence of Corynebacterium sphenisci CECT 5990(T) (=DSM 44792(T)), isolated from healthy wild penguins.</title>
        <authorList>
            <person name="Ruckert C."/>
            <person name="Albersmeier A."/>
            <person name="Winkler A."/>
            <person name="Kalinowski J."/>
        </authorList>
    </citation>
    <scope>NUCLEOTIDE SEQUENCE [LARGE SCALE GENOMIC DNA]</scope>
    <source>
        <strain evidence="13 14">DSM 44792</strain>
    </source>
</reference>
<feature type="domain" description="ACT" evidence="12">
    <location>
        <begin position="200"/>
        <end position="277"/>
    </location>
</feature>
<dbReference type="Pfam" id="PF00800">
    <property type="entry name" value="PDT"/>
    <property type="match status" value="1"/>
</dbReference>
<dbReference type="GO" id="GO:0009094">
    <property type="term" value="P:L-phenylalanine biosynthetic process"/>
    <property type="evidence" value="ECO:0007669"/>
    <property type="project" value="UniProtKB-UniPathway"/>
</dbReference>
<evidence type="ECO:0000256" key="2">
    <source>
        <dbReference type="ARBA" id="ARBA00013147"/>
    </source>
</evidence>
<evidence type="ECO:0000256" key="9">
    <source>
        <dbReference type="PIRSR" id="PIRSR001500-2"/>
    </source>
</evidence>
<comment type="catalytic activity">
    <reaction evidence="8 10">
        <text>prephenate + H(+) = 3-phenylpyruvate + CO2 + H2O</text>
        <dbReference type="Rhea" id="RHEA:21648"/>
        <dbReference type="ChEBI" id="CHEBI:15377"/>
        <dbReference type="ChEBI" id="CHEBI:15378"/>
        <dbReference type="ChEBI" id="CHEBI:16526"/>
        <dbReference type="ChEBI" id="CHEBI:18005"/>
        <dbReference type="ChEBI" id="CHEBI:29934"/>
        <dbReference type="EC" id="4.2.1.51"/>
    </reaction>
</comment>
<gene>
    <name evidence="10" type="primary">pheA</name>
    <name evidence="13" type="ORF">CSPHI_11765</name>
</gene>
<dbReference type="CDD" id="cd04905">
    <property type="entry name" value="ACT_CM-PDT"/>
    <property type="match status" value="1"/>
</dbReference>
<dbReference type="GO" id="GO:0004664">
    <property type="term" value="F:prephenate dehydratase activity"/>
    <property type="evidence" value="ECO:0007669"/>
    <property type="project" value="UniProtKB-UniRule"/>
</dbReference>
<dbReference type="STRING" id="1437874.CSPHI_11765"/>
<dbReference type="KEGG" id="csph:CSPHI_11765"/>
<feature type="site" description="Essential for prephenate dehydratase activity" evidence="9">
    <location>
        <position position="179"/>
    </location>
</feature>
<dbReference type="PIRSF" id="PIRSF001500">
    <property type="entry name" value="Chor_mut_pdt_Ppr"/>
    <property type="match status" value="1"/>
</dbReference>
<organism evidence="13 14">
    <name type="scientific">Corynebacterium sphenisci DSM 44792</name>
    <dbReference type="NCBI Taxonomy" id="1437874"/>
    <lineage>
        <taxon>Bacteria</taxon>
        <taxon>Bacillati</taxon>
        <taxon>Actinomycetota</taxon>
        <taxon>Actinomycetes</taxon>
        <taxon>Mycobacteriales</taxon>
        <taxon>Corynebacteriaceae</taxon>
        <taxon>Corynebacterium</taxon>
    </lineage>
</organism>
<accession>A0A1L7D059</accession>
<evidence type="ECO:0000313" key="14">
    <source>
        <dbReference type="Proteomes" id="UP000185469"/>
    </source>
</evidence>
<evidence type="ECO:0000259" key="12">
    <source>
        <dbReference type="PROSITE" id="PS51671"/>
    </source>
</evidence>
<dbReference type="Proteomes" id="UP000185469">
    <property type="component" value="Chromosome"/>
</dbReference>
<evidence type="ECO:0000256" key="4">
    <source>
        <dbReference type="ARBA" id="ARBA00022605"/>
    </source>
</evidence>
<dbReference type="SUPFAM" id="SSF55021">
    <property type="entry name" value="ACT-like"/>
    <property type="match status" value="1"/>
</dbReference>
<dbReference type="PANTHER" id="PTHR21022">
    <property type="entry name" value="PREPHENATE DEHYDRATASE P PROTEIN"/>
    <property type="match status" value="1"/>
</dbReference>
<dbReference type="RefSeq" id="WP_075693424.1">
    <property type="nucleotide sequence ID" value="NZ_CP009248.1"/>
</dbReference>
<evidence type="ECO:0000313" key="13">
    <source>
        <dbReference type="EMBL" id="APT91525.1"/>
    </source>
</evidence>
<dbReference type="PROSITE" id="PS51671">
    <property type="entry name" value="ACT"/>
    <property type="match status" value="1"/>
</dbReference>